<dbReference type="EMBL" id="JAEUBE010000028">
    <property type="protein sequence ID" value="KAH3672022.1"/>
    <property type="molecule type" value="Genomic_DNA"/>
</dbReference>
<dbReference type="AlphaFoldDB" id="A0A9P8PHQ4"/>
<evidence type="ECO:0000313" key="3">
    <source>
        <dbReference type="Proteomes" id="UP000769157"/>
    </source>
</evidence>
<dbReference type="GeneID" id="70231971"/>
<feature type="region of interest" description="Disordered" evidence="1">
    <location>
        <begin position="22"/>
        <end position="89"/>
    </location>
</feature>
<name>A0A9P8PHQ4_9ASCO</name>
<keyword evidence="3" id="KW-1185">Reference proteome</keyword>
<dbReference type="RefSeq" id="XP_046065106.1">
    <property type="nucleotide sequence ID" value="XM_046206135.1"/>
</dbReference>
<feature type="non-terminal residue" evidence="2">
    <location>
        <position position="108"/>
    </location>
</feature>
<protein>
    <submittedName>
        <fullName evidence="2">Uncharacterized protein</fullName>
    </submittedName>
</protein>
<evidence type="ECO:0000256" key="1">
    <source>
        <dbReference type="SAM" id="MobiDB-lite"/>
    </source>
</evidence>
<feature type="compositionally biased region" description="Polar residues" evidence="1">
    <location>
        <begin position="22"/>
        <end position="43"/>
    </location>
</feature>
<reference evidence="2" key="2">
    <citation type="submission" date="2021-01" db="EMBL/GenBank/DDBJ databases">
        <authorList>
            <person name="Schikora-Tamarit M.A."/>
        </authorList>
    </citation>
    <scope>NUCLEOTIDE SEQUENCE</scope>
    <source>
        <strain evidence="2">CBS6075</strain>
    </source>
</reference>
<evidence type="ECO:0000313" key="2">
    <source>
        <dbReference type="EMBL" id="KAH3672022.1"/>
    </source>
</evidence>
<accession>A0A9P8PHQ4</accession>
<gene>
    <name evidence="2" type="ORF">OGAPHI_000003</name>
</gene>
<comment type="caution">
    <text evidence="2">The sequence shown here is derived from an EMBL/GenBank/DDBJ whole genome shotgun (WGS) entry which is preliminary data.</text>
</comment>
<organism evidence="2 3">
    <name type="scientific">Ogataea philodendri</name>
    <dbReference type="NCBI Taxonomy" id="1378263"/>
    <lineage>
        <taxon>Eukaryota</taxon>
        <taxon>Fungi</taxon>
        <taxon>Dikarya</taxon>
        <taxon>Ascomycota</taxon>
        <taxon>Saccharomycotina</taxon>
        <taxon>Pichiomycetes</taxon>
        <taxon>Pichiales</taxon>
        <taxon>Pichiaceae</taxon>
        <taxon>Ogataea</taxon>
    </lineage>
</organism>
<dbReference type="Proteomes" id="UP000769157">
    <property type="component" value="Unassembled WGS sequence"/>
</dbReference>
<proteinExistence type="predicted"/>
<reference evidence="2" key="1">
    <citation type="journal article" date="2021" name="Open Biol.">
        <title>Shared evolutionary footprints suggest mitochondrial oxidative damage underlies multiple complex I losses in fungi.</title>
        <authorList>
            <person name="Schikora-Tamarit M.A."/>
            <person name="Marcet-Houben M."/>
            <person name="Nosek J."/>
            <person name="Gabaldon T."/>
        </authorList>
    </citation>
    <scope>NUCLEOTIDE SEQUENCE</scope>
    <source>
        <strain evidence="2">CBS6075</strain>
    </source>
</reference>
<sequence length="108" mass="12218">MTTQETIKPLVDRILNNPLQFRRSTASPNISNKDTDMNGNSDSPYIVIGKRKLTDQNSKNNGKADPNQRQRDENDASEIVQKKRKMPTSVAEALNWYTNAALEDKTPK</sequence>